<dbReference type="GO" id="GO:0005096">
    <property type="term" value="F:GTPase activator activity"/>
    <property type="evidence" value="ECO:0007669"/>
    <property type="project" value="TreeGrafter"/>
</dbReference>
<evidence type="ECO:0000259" key="3">
    <source>
        <dbReference type="PROSITE" id="PS50157"/>
    </source>
</evidence>
<sequence length="755" mass="82670">MASAFLRSKQTGMQNDLSAAILPDLFAPDEQARYGINSQISCFAYEPIQSLLAIATNESQFGPGKIFVFGHTRVSKTLEPPRRTSFRALRFTANRLIALDAKNDLTIWDLDSGERVAGQVISGNVVALVTDPMLDWAFLGLATGEVLAYDLDRERISNSFRLPNFWREHDPSARAVGLVRLALHPTDIGKLLIGYTTGAVIYSFKQNTPTKFFEYVLQPGAPGGGGGAINSVRKPRLTDALWHPSGTFVLTAHDDGSMAFWDPKDGRLLTARTLEHLKIEEVASGSTPATFHETYARIAWCCKQNPDDTGLLIAGGQPPDAPEKGLTFIDLGPTPAYATASWQVLQDHFKGRRQSVLATPPGAEVIDFLLFPRSSPHYAGSHDPIAIMSLLTSGELITMSFPSGYPITPTNQLHPSVSLVHPYVSRFAVQTVDRGRWLGMTEIRNQGEPLLKGGAEATKPSRKYQDRTILQVAHGDGTVRLWDSGHGDEIENPKVLQVDVARALERDSNVDVTVMNMAPNTGEFAVGTKTGEVVIYRWGVNRGHGKDQQQKVASNPGSLTDIAARAEPPLKEGLQPMSLYEMMQGPITALKHERYHIKDYHCDEVDCCKAFATHKDLKRHKKTHEKLDGGAAAQGYRCRVPGCRKAKTGYVSPTDLDLLIAPDRPPSKRMMAAAAAEQRAARGGGAAAGDAGPSNEGWGDYLTRQLNERTEKLNIMGDSMDNLQNQSQGWADDVGKFVNKQKRNMVTGALKSKFF</sequence>
<dbReference type="Pfam" id="PF08596">
    <property type="entry name" value="Lgl_C"/>
    <property type="match status" value="1"/>
</dbReference>
<keyword evidence="1" id="KW-0479">Metal-binding</keyword>
<dbReference type="GO" id="GO:0008270">
    <property type="term" value="F:zinc ion binding"/>
    <property type="evidence" value="ECO:0007669"/>
    <property type="project" value="UniProtKB-KW"/>
</dbReference>
<dbReference type="PANTHER" id="PTHR10241">
    <property type="entry name" value="LETHAL 2 GIANT LARVAE PROTEIN"/>
    <property type="match status" value="1"/>
</dbReference>
<dbReference type="InterPro" id="IPR001680">
    <property type="entry name" value="WD40_rpt"/>
</dbReference>
<dbReference type="GO" id="GO:0006887">
    <property type="term" value="P:exocytosis"/>
    <property type="evidence" value="ECO:0007669"/>
    <property type="project" value="TreeGrafter"/>
</dbReference>
<dbReference type="GO" id="GO:0005886">
    <property type="term" value="C:plasma membrane"/>
    <property type="evidence" value="ECO:0007669"/>
    <property type="project" value="TreeGrafter"/>
</dbReference>
<dbReference type="CDD" id="cd15873">
    <property type="entry name" value="R-SNARE_STXBP5_6"/>
    <property type="match status" value="1"/>
</dbReference>
<accession>A0A0G4L1R4</accession>
<organism evidence="4 5">
    <name type="scientific">Verticillium longisporum</name>
    <name type="common">Verticillium dahliae var. longisporum</name>
    <dbReference type="NCBI Taxonomy" id="100787"/>
    <lineage>
        <taxon>Eukaryota</taxon>
        <taxon>Fungi</taxon>
        <taxon>Dikarya</taxon>
        <taxon>Ascomycota</taxon>
        <taxon>Pezizomycotina</taxon>
        <taxon>Sordariomycetes</taxon>
        <taxon>Hypocreomycetidae</taxon>
        <taxon>Glomerellales</taxon>
        <taxon>Plectosphaerellaceae</taxon>
        <taxon>Verticillium</taxon>
    </lineage>
</organism>
<dbReference type="AlphaFoldDB" id="A0A0G4L1R4"/>
<dbReference type="PANTHER" id="PTHR10241:SF25">
    <property type="entry name" value="TOMOSYN, ISOFORM C"/>
    <property type="match status" value="1"/>
</dbReference>
<dbReference type="PROSITE" id="PS00028">
    <property type="entry name" value="ZINC_FINGER_C2H2_1"/>
    <property type="match status" value="1"/>
</dbReference>
<dbReference type="SUPFAM" id="SSF50998">
    <property type="entry name" value="Quinoprotein alcohol dehydrogenase-like"/>
    <property type="match status" value="1"/>
</dbReference>
<dbReference type="InterPro" id="IPR013087">
    <property type="entry name" value="Znf_C2H2_type"/>
</dbReference>
<keyword evidence="1" id="KW-0863">Zinc-finger</keyword>
<protein>
    <recommendedName>
        <fullName evidence="3">C2H2-type domain-containing protein</fullName>
    </recommendedName>
</protein>
<gene>
    <name evidence="4" type="ORF">BN1723_010847</name>
</gene>
<evidence type="ECO:0000313" key="5">
    <source>
        <dbReference type="Proteomes" id="UP000045706"/>
    </source>
</evidence>
<dbReference type="InterPro" id="IPR015943">
    <property type="entry name" value="WD40/YVTN_repeat-like_dom_sf"/>
</dbReference>
<name>A0A0G4L1R4_VERLO</name>
<dbReference type="InterPro" id="IPR011047">
    <property type="entry name" value="Quinoprotein_ADH-like_sf"/>
</dbReference>
<keyword evidence="2" id="KW-0853">WD repeat</keyword>
<evidence type="ECO:0000256" key="2">
    <source>
        <dbReference type="PROSITE-ProRule" id="PRU00221"/>
    </source>
</evidence>
<dbReference type="EMBL" id="CVQI01006557">
    <property type="protein sequence ID" value="CRK15937.1"/>
    <property type="molecule type" value="Genomic_DNA"/>
</dbReference>
<dbReference type="GO" id="GO:0006893">
    <property type="term" value="P:Golgi to plasma membrane transport"/>
    <property type="evidence" value="ECO:0007669"/>
    <property type="project" value="TreeGrafter"/>
</dbReference>
<reference evidence="5" key="1">
    <citation type="submission" date="2015-05" db="EMBL/GenBank/DDBJ databases">
        <authorList>
            <person name="Fogelqvist Johan"/>
        </authorList>
    </citation>
    <scope>NUCLEOTIDE SEQUENCE [LARGE SCALE GENOMIC DNA]</scope>
</reference>
<feature type="domain" description="C2H2-type" evidence="3">
    <location>
        <begin position="600"/>
        <end position="624"/>
    </location>
</feature>
<proteinExistence type="predicted"/>
<evidence type="ECO:0000313" key="4">
    <source>
        <dbReference type="EMBL" id="CRK15937.1"/>
    </source>
</evidence>
<dbReference type="PROSITE" id="PS50082">
    <property type="entry name" value="WD_REPEATS_2"/>
    <property type="match status" value="1"/>
</dbReference>
<dbReference type="GO" id="GO:0005737">
    <property type="term" value="C:cytoplasm"/>
    <property type="evidence" value="ECO:0007669"/>
    <property type="project" value="TreeGrafter"/>
</dbReference>
<dbReference type="PROSITE" id="PS50157">
    <property type="entry name" value="ZINC_FINGER_C2H2_2"/>
    <property type="match status" value="1"/>
</dbReference>
<evidence type="ECO:0000256" key="1">
    <source>
        <dbReference type="PROSITE-ProRule" id="PRU00042"/>
    </source>
</evidence>
<dbReference type="InterPro" id="IPR013905">
    <property type="entry name" value="Lgl_C_dom"/>
</dbReference>
<dbReference type="GO" id="GO:0045159">
    <property type="term" value="F:myosin II binding"/>
    <property type="evidence" value="ECO:0007669"/>
    <property type="project" value="TreeGrafter"/>
</dbReference>
<feature type="repeat" description="WD" evidence="2">
    <location>
        <begin position="242"/>
        <end position="271"/>
    </location>
</feature>
<dbReference type="Proteomes" id="UP000045706">
    <property type="component" value="Unassembled WGS sequence"/>
</dbReference>
<keyword evidence="1" id="KW-0862">Zinc</keyword>
<dbReference type="Gene3D" id="2.130.10.10">
    <property type="entry name" value="YVTN repeat-like/Quinoprotein amine dehydrogenase"/>
    <property type="match status" value="2"/>
</dbReference>
<dbReference type="GO" id="GO:0019905">
    <property type="term" value="F:syntaxin binding"/>
    <property type="evidence" value="ECO:0007669"/>
    <property type="project" value="TreeGrafter"/>
</dbReference>